<dbReference type="Gene3D" id="1.10.10.10">
    <property type="entry name" value="Winged helix-like DNA-binding domain superfamily/Winged helix DNA-binding domain"/>
    <property type="match status" value="1"/>
</dbReference>
<evidence type="ECO:0000313" key="2">
    <source>
        <dbReference type="EMBL" id="CCH71150.1"/>
    </source>
</evidence>
<dbReference type="SUPFAM" id="SSF46894">
    <property type="entry name" value="C-terminal effector domain of the bipartite response regulators"/>
    <property type="match status" value="1"/>
</dbReference>
<gene>
    <name evidence="2" type="ORF">BN10_810023</name>
</gene>
<feature type="domain" description="HTH luxR-type" evidence="1">
    <location>
        <begin position="14"/>
        <end position="47"/>
    </location>
</feature>
<dbReference type="EMBL" id="CAIZ01000154">
    <property type="protein sequence ID" value="CCH71150.1"/>
    <property type="molecule type" value="Genomic_DNA"/>
</dbReference>
<evidence type="ECO:0000259" key="1">
    <source>
        <dbReference type="Pfam" id="PF00196"/>
    </source>
</evidence>
<dbReference type="InterPro" id="IPR000792">
    <property type="entry name" value="Tscrpt_reg_LuxR_C"/>
</dbReference>
<proteinExistence type="predicted"/>
<dbReference type="GO" id="GO:0003677">
    <property type="term" value="F:DNA binding"/>
    <property type="evidence" value="ECO:0007669"/>
    <property type="project" value="InterPro"/>
</dbReference>
<sequence length="55" mass="5992">MSLAPSRAAVRHRTIAERLYVSVKTVANNVSAVMLKLGVEDRADAIAIIRSRRTG</sequence>
<reference evidence="2 3" key="1">
    <citation type="journal article" date="2013" name="ISME J.">
        <title>A metabolic model for members of the genus Tetrasphaera involved in enhanced biological phosphorus removal.</title>
        <authorList>
            <person name="Kristiansen R."/>
            <person name="Nguyen H.T.T."/>
            <person name="Saunders A.M."/>
            <person name="Nielsen J.L."/>
            <person name="Wimmer R."/>
            <person name="Le V.Q."/>
            <person name="McIlroy S.J."/>
            <person name="Petrovski S."/>
            <person name="Seviour R.J."/>
            <person name="Calteau A."/>
            <person name="Nielsen K.L."/>
            <person name="Nielsen P.H."/>
        </authorList>
    </citation>
    <scope>NUCLEOTIDE SEQUENCE [LARGE SCALE GENOMIC DNA]</scope>
    <source>
        <strain evidence="2 3">Lp2</strain>
    </source>
</reference>
<name>N0E576_9MICO</name>
<protein>
    <recommendedName>
        <fullName evidence="1">HTH luxR-type domain-containing protein</fullName>
    </recommendedName>
</protein>
<dbReference type="RefSeq" id="WP_010850982.1">
    <property type="nucleotide sequence ID" value="NZ_HF570956.1"/>
</dbReference>
<dbReference type="Pfam" id="PF00196">
    <property type="entry name" value="GerE"/>
    <property type="match status" value="1"/>
</dbReference>
<accession>N0E576</accession>
<evidence type="ECO:0000313" key="3">
    <source>
        <dbReference type="Proteomes" id="UP000013167"/>
    </source>
</evidence>
<dbReference type="GO" id="GO:0006355">
    <property type="term" value="P:regulation of DNA-templated transcription"/>
    <property type="evidence" value="ECO:0007669"/>
    <property type="project" value="InterPro"/>
</dbReference>
<dbReference type="InterPro" id="IPR036388">
    <property type="entry name" value="WH-like_DNA-bd_sf"/>
</dbReference>
<dbReference type="HOGENOM" id="CLU_3030927_0_0_11"/>
<organism evidence="2 3">
    <name type="scientific">Phycicoccus elongatus Lp2</name>
    <dbReference type="NCBI Taxonomy" id="1193181"/>
    <lineage>
        <taxon>Bacteria</taxon>
        <taxon>Bacillati</taxon>
        <taxon>Actinomycetota</taxon>
        <taxon>Actinomycetes</taxon>
        <taxon>Micrococcales</taxon>
        <taxon>Intrasporangiaceae</taxon>
        <taxon>Phycicoccus</taxon>
    </lineage>
</organism>
<dbReference type="AlphaFoldDB" id="N0E576"/>
<dbReference type="InterPro" id="IPR016032">
    <property type="entry name" value="Sig_transdc_resp-reg_C-effctor"/>
</dbReference>
<dbReference type="Proteomes" id="UP000013167">
    <property type="component" value="Unassembled WGS sequence"/>
</dbReference>
<dbReference type="OrthoDB" id="3197423at2"/>
<keyword evidence="3" id="KW-1185">Reference proteome</keyword>
<comment type="caution">
    <text evidence="2">The sequence shown here is derived from an EMBL/GenBank/DDBJ whole genome shotgun (WGS) entry which is preliminary data.</text>
</comment>